<comment type="caution">
    <text evidence="4">The sequence shown here is derived from an EMBL/GenBank/DDBJ whole genome shotgun (WGS) entry which is preliminary data.</text>
</comment>
<accession>A0A0R1VUD3</accession>
<dbReference type="InterPro" id="IPR002347">
    <property type="entry name" value="SDR_fam"/>
</dbReference>
<dbReference type="GO" id="GO:0016614">
    <property type="term" value="F:oxidoreductase activity, acting on CH-OH group of donors"/>
    <property type="evidence" value="ECO:0007669"/>
    <property type="project" value="UniProtKB-ARBA"/>
</dbReference>
<evidence type="ECO:0000256" key="2">
    <source>
        <dbReference type="ARBA" id="ARBA00023002"/>
    </source>
</evidence>
<dbReference type="PROSITE" id="PS00061">
    <property type="entry name" value="ADH_SHORT"/>
    <property type="match status" value="1"/>
</dbReference>
<evidence type="ECO:0000256" key="1">
    <source>
        <dbReference type="ARBA" id="ARBA00006484"/>
    </source>
</evidence>
<dbReference type="InterPro" id="IPR020904">
    <property type="entry name" value="Sc_DH/Rdtase_CS"/>
</dbReference>
<dbReference type="AlphaFoldDB" id="A0A0R1VUD3"/>
<evidence type="ECO:0000313" key="4">
    <source>
        <dbReference type="EMBL" id="KRM09037.1"/>
    </source>
</evidence>
<comment type="similarity">
    <text evidence="1">Belongs to the short-chain dehydrogenases/reductases (SDR) family.</text>
</comment>
<dbReference type="PRINTS" id="PR00081">
    <property type="entry name" value="GDHRDH"/>
</dbReference>
<organism evidence="4 5">
    <name type="scientific">Lapidilactobacillus concavus DSM 17758</name>
    <dbReference type="NCBI Taxonomy" id="1423735"/>
    <lineage>
        <taxon>Bacteria</taxon>
        <taxon>Bacillati</taxon>
        <taxon>Bacillota</taxon>
        <taxon>Bacilli</taxon>
        <taxon>Lactobacillales</taxon>
        <taxon>Lactobacillaceae</taxon>
        <taxon>Lapidilactobacillus</taxon>
    </lineage>
</organism>
<dbReference type="Pfam" id="PF13561">
    <property type="entry name" value="adh_short_C2"/>
    <property type="match status" value="1"/>
</dbReference>
<name>A0A0R1VUD3_9LACO</name>
<dbReference type="InterPro" id="IPR036291">
    <property type="entry name" value="NAD(P)-bd_dom_sf"/>
</dbReference>
<gene>
    <name evidence="4" type="ORF">FC15_GL001830</name>
</gene>
<dbReference type="PANTHER" id="PTHR48107:SF16">
    <property type="entry name" value="NADPH-DEPENDENT ALDEHYDE REDUCTASE 1, CHLOROPLASTIC"/>
    <property type="match status" value="1"/>
</dbReference>
<evidence type="ECO:0000256" key="3">
    <source>
        <dbReference type="SAM" id="MobiDB-lite"/>
    </source>
</evidence>
<keyword evidence="2" id="KW-0560">Oxidoreductase</keyword>
<dbReference type="Proteomes" id="UP000051315">
    <property type="component" value="Unassembled WGS sequence"/>
</dbReference>
<dbReference type="PATRIC" id="fig|1423735.3.peg.1901"/>
<protein>
    <submittedName>
        <fullName evidence="4">Short-chain alcohol dehydrogenase</fullName>
    </submittedName>
</protein>
<keyword evidence="5" id="KW-1185">Reference proteome</keyword>
<dbReference type="Gene3D" id="3.40.50.720">
    <property type="entry name" value="NAD(P)-binding Rossmann-like Domain"/>
    <property type="match status" value="1"/>
</dbReference>
<dbReference type="STRING" id="1423735.FC15_GL001830"/>
<dbReference type="FunFam" id="3.40.50.720:FF:000097">
    <property type="entry name" value="SDR family oxidoreductase"/>
    <property type="match status" value="1"/>
</dbReference>
<sequence length="368" mass="39825">MRILNTQNNFLVTSAYAYSNDLFGIRQSPFESATKQLHAKGIGANFVTCFQAVRYNDLRFTTSPDNQRRKIMTEPNLIDPRTLYHNDKFPQQEQDTPALQQKMQPKPDCGEESYRGHDRLLNRRVLITGGDSGIGRAVAIAFAREGADIALQFFPGEEADAQEVAALIEDAGRRVILLPFDLRDAAAPKEIISQTLTGLGGLDTLVLNAAQQISEVSLADTPLVQIHDTFKVNILSMFALVQAALPRLQPGSAILTTTSVQAFDPSAHLLDYAATKAAIANFTVGLAKQLAEKGIRVNGVAPGPIWTPLQLDHGQQPGALPEFGQESLLGRAGQPAELAPVYVFLASNEASYVTAQIYGVTGGEAINL</sequence>
<reference evidence="4 5" key="1">
    <citation type="journal article" date="2015" name="Genome Announc.">
        <title>Expanding the biotechnology potential of lactobacilli through comparative genomics of 213 strains and associated genera.</title>
        <authorList>
            <person name="Sun Z."/>
            <person name="Harris H.M."/>
            <person name="McCann A."/>
            <person name="Guo C."/>
            <person name="Argimon S."/>
            <person name="Zhang W."/>
            <person name="Yang X."/>
            <person name="Jeffery I.B."/>
            <person name="Cooney J.C."/>
            <person name="Kagawa T.F."/>
            <person name="Liu W."/>
            <person name="Song Y."/>
            <person name="Salvetti E."/>
            <person name="Wrobel A."/>
            <person name="Rasinkangas P."/>
            <person name="Parkhill J."/>
            <person name="Rea M.C."/>
            <person name="O'Sullivan O."/>
            <person name="Ritari J."/>
            <person name="Douillard F.P."/>
            <person name="Paul Ross R."/>
            <person name="Yang R."/>
            <person name="Briner A.E."/>
            <person name="Felis G.E."/>
            <person name="de Vos W.M."/>
            <person name="Barrangou R."/>
            <person name="Klaenhammer T.R."/>
            <person name="Caufield P.W."/>
            <person name="Cui Y."/>
            <person name="Zhang H."/>
            <person name="O'Toole P.W."/>
        </authorList>
    </citation>
    <scope>NUCLEOTIDE SEQUENCE [LARGE SCALE GENOMIC DNA]</scope>
    <source>
        <strain evidence="4 5">DSM 17758</strain>
    </source>
</reference>
<dbReference type="EMBL" id="AZFX01000060">
    <property type="protein sequence ID" value="KRM09037.1"/>
    <property type="molecule type" value="Genomic_DNA"/>
</dbReference>
<feature type="compositionally biased region" description="Polar residues" evidence="3">
    <location>
        <begin position="92"/>
        <end position="103"/>
    </location>
</feature>
<dbReference type="PANTHER" id="PTHR48107">
    <property type="entry name" value="NADPH-DEPENDENT ALDEHYDE REDUCTASE-LIKE PROTEIN, CHLOROPLASTIC-RELATED"/>
    <property type="match status" value="1"/>
</dbReference>
<dbReference type="SUPFAM" id="SSF51735">
    <property type="entry name" value="NAD(P)-binding Rossmann-fold domains"/>
    <property type="match status" value="1"/>
</dbReference>
<proteinExistence type="inferred from homology"/>
<feature type="region of interest" description="Disordered" evidence="3">
    <location>
        <begin position="92"/>
        <end position="113"/>
    </location>
</feature>
<evidence type="ECO:0000313" key="5">
    <source>
        <dbReference type="Proteomes" id="UP000051315"/>
    </source>
</evidence>